<evidence type="ECO:0000313" key="3">
    <source>
        <dbReference type="EMBL" id="MFK9091872.1"/>
    </source>
</evidence>
<dbReference type="Proteomes" id="UP001623041">
    <property type="component" value="Unassembled WGS sequence"/>
</dbReference>
<dbReference type="EMBL" id="JBJHQH010000006">
    <property type="protein sequence ID" value="MFK9091872.1"/>
    <property type="molecule type" value="Genomic_DNA"/>
</dbReference>
<dbReference type="Gene3D" id="3.20.20.100">
    <property type="entry name" value="NADP-dependent oxidoreductase domain"/>
    <property type="match status" value="1"/>
</dbReference>
<dbReference type="CDD" id="cd19082">
    <property type="entry name" value="AKR_AKR10A1_2"/>
    <property type="match status" value="1"/>
</dbReference>
<dbReference type="InterPro" id="IPR023210">
    <property type="entry name" value="NADP_OxRdtase_dom"/>
</dbReference>
<comment type="caution">
    <text evidence="3">The sequence shown here is derived from an EMBL/GenBank/DDBJ whole genome shotgun (WGS) entry which is preliminary data.</text>
</comment>
<dbReference type="PANTHER" id="PTHR43364">
    <property type="entry name" value="NADH-SPECIFIC METHYLGLYOXAL REDUCTASE-RELATED"/>
    <property type="match status" value="1"/>
</dbReference>
<name>A0ABW8RH00_9BACI</name>
<evidence type="ECO:0000259" key="2">
    <source>
        <dbReference type="Pfam" id="PF00248"/>
    </source>
</evidence>
<gene>
    <name evidence="3" type="ORF">ACJEBI_10305</name>
</gene>
<proteinExistence type="predicted"/>
<feature type="domain" description="NADP-dependent oxidoreductase" evidence="2">
    <location>
        <begin position="33"/>
        <end position="314"/>
    </location>
</feature>
<keyword evidence="4" id="KW-1185">Reference proteome</keyword>
<protein>
    <submittedName>
        <fullName evidence="3">Aldo/keto reductase</fullName>
    </submittedName>
</protein>
<dbReference type="InterPro" id="IPR050523">
    <property type="entry name" value="AKR_Detox_Biosynth"/>
</dbReference>
<dbReference type="RefSeq" id="WP_406580484.1">
    <property type="nucleotide sequence ID" value="NZ_JBJHQH010000006.1"/>
</dbReference>
<sequence length="321" mass="36431">MKTITVNGTRNHQPITLTCSNIVLGSGDFLRLDNMEFAAPVLDEYMARGGNTFDTARHYRHSEKALGTWMEMRGNRDKLNILTKGCHPVRENSHQPRVTPEAIEEDLMTSLEYLKTDHVEMYALHRDDPTKPVGPIMEALHKQVEAGRIYAIGLSNWELNRIIEADHYAKENGLTRLSFNSPNLSLAKPLKPRWENCVSANSDMVKWHEETGLPLFSWSSQAGGFFSGRFAPEIRDDQEMVEVYYSEENWERYSRAKVLAEKKQASPIQIALSYVLYQSFPTAALIGSENKNELVSSISGAAIELSPEEIHYLDLKRDDLA</sequence>
<evidence type="ECO:0000256" key="1">
    <source>
        <dbReference type="ARBA" id="ARBA00023002"/>
    </source>
</evidence>
<organism evidence="3 4">
    <name type="scientific">Bacillus salipaludis</name>
    <dbReference type="NCBI Taxonomy" id="2547811"/>
    <lineage>
        <taxon>Bacteria</taxon>
        <taxon>Bacillati</taxon>
        <taxon>Bacillota</taxon>
        <taxon>Bacilli</taxon>
        <taxon>Bacillales</taxon>
        <taxon>Bacillaceae</taxon>
        <taxon>Bacillus</taxon>
    </lineage>
</organism>
<reference evidence="3 4" key="1">
    <citation type="submission" date="2024-11" db="EMBL/GenBank/DDBJ databases">
        <authorList>
            <person name="Lucas J.A."/>
        </authorList>
    </citation>
    <scope>NUCLEOTIDE SEQUENCE [LARGE SCALE GENOMIC DNA]</scope>
    <source>
        <strain evidence="3 4">Z 5.4</strain>
    </source>
</reference>
<keyword evidence="1" id="KW-0560">Oxidoreductase</keyword>
<dbReference type="PANTHER" id="PTHR43364:SF4">
    <property type="entry name" value="NAD(P)-LINKED OXIDOREDUCTASE SUPERFAMILY PROTEIN"/>
    <property type="match status" value="1"/>
</dbReference>
<dbReference type="Pfam" id="PF00248">
    <property type="entry name" value="Aldo_ket_red"/>
    <property type="match status" value="1"/>
</dbReference>
<accession>A0ABW8RH00</accession>
<dbReference type="SUPFAM" id="SSF51430">
    <property type="entry name" value="NAD(P)-linked oxidoreductase"/>
    <property type="match status" value="1"/>
</dbReference>
<evidence type="ECO:0000313" key="4">
    <source>
        <dbReference type="Proteomes" id="UP001623041"/>
    </source>
</evidence>
<dbReference type="InterPro" id="IPR036812">
    <property type="entry name" value="NAD(P)_OxRdtase_dom_sf"/>
</dbReference>